<feature type="region of interest" description="Disordered" evidence="2">
    <location>
        <begin position="492"/>
        <end position="520"/>
    </location>
</feature>
<comment type="caution">
    <text evidence="4">The sequence shown here is derived from an EMBL/GenBank/DDBJ whole genome shotgun (WGS) entry which is preliminary data.</text>
</comment>
<feature type="compositionally biased region" description="Basic and acidic residues" evidence="2">
    <location>
        <begin position="560"/>
        <end position="576"/>
    </location>
</feature>
<feature type="region of interest" description="Disordered" evidence="2">
    <location>
        <begin position="1"/>
        <end position="73"/>
    </location>
</feature>
<evidence type="ECO:0000313" key="5">
    <source>
        <dbReference type="Proteomes" id="UP000590412"/>
    </source>
</evidence>
<feature type="compositionally biased region" description="Polar residues" evidence="2">
    <location>
        <begin position="492"/>
        <end position="515"/>
    </location>
</feature>
<protein>
    <submittedName>
        <fullName evidence="4">GYF domain family protein</fullName>
    </submittedName>
</protein>
<gene>
    <name evidence="4" type="ORF">FOB60_004130</name>
</gene>
<dbReference type="PANTHER" id="PTHR14445:SF36">
    <property type="entry name" value="FI03272P-RELATED"/>
    <property type="match status" value="1"/>
</dbReference>
<proteinExistence type="predicted"/>
<dbReference type="InterPro" id="IPR051640">
    <property type="entry name" value="GRB10-interact_GYF"/>
</dbReference>
<feature type="coiled-coil region" evidence="1">
    <location>
        <begin position="681"/>
        <end position="708"/>
    </location>
</feature>
<dbReference type="PANTHER" id="PTHR14445">
    <property type="entry name" value="GRB10 INTERACTING GYF PROTEIN"/>
    <property type="match status" value="1"/>
</dbReference>
<evidence type="ECO:0000259" key="3">
    <source>
        <dbReference type="PROSITE" id="PS50829"/>
    </source>
</evidence>
<dbReference type="OrthoDB" id="48509at2759"/>
<feature type="domain" description="GYF" evidence="3">
    <location>
        <begin position="238"/>
        <end position="286"/>
    </location>
</feature>
<accession>A0A8X7NJ17</accession>
<dbReference type="InterPro" id="IPR003169">
    <property type="entry name" value="GYF"/>
</dbReference>
<feature type="region of interest" description="Disordered" evidence="2">
    <location>
        <begin position="751"/>
        <end position="774"/>
    </location>
</feature>
<name>A0A8X7NJ17_CANPA</name>
<keyword evidence="1" id="KW-0175">Coiled coil</keyword>
<dbReference type="Gene3D" id="3.30.1490.40">
    <property type="match status" value="1"/>
</dbReference>
<dbReference type="SUPFAM" id="SSF55277">
    <property type="entry name" value="GYF domain"/>
    <property type="match status" value="1"/>
</dbReference>
<dbReference type="Proteomes" id="UP000590412">
    <property type="component" value="Unassembled WGS sequence"/>
</dbReference>
<feature type="region of interest" description="Disordered" evidence="2">
    <location>
        <begin position="128"/>
        <end position="165"/>
    </location>
</feature>
<dbReference type="Pfam" id="PF02213">
    <property type="entry name" value="GYF"/>
    <property type="match status" value="1"/>
</dbReference>
<sequence>MFSRSRRAHDHSANENLDEITSSYVGSNTNNSSGKHHFNGYNNSSSYSTHPNNNNHNYHGNGSSIRNIQENKNGKPYTMDEVFQVWYDNQDKILNSEVKTNGNENYKVSKPEPIYHLTLQEEYRKNNPSVNAKGQSAFTDVGHDGLGPQKVKGGSIESHDGSALTDSDDIVKSLNKLGFSDSANEKSDSNPLSSNPLNYDRSSSFQGAFGSNGFVGSKLATDFPPGLAQPKSLVASDIIEWLYIDPSGNEQGPFNGDMMQEWFTGGYLDLDLRIRRKEEQEFRPLKSLCDAVQNYVQPFKVPLPDLTKKKETDYASNRPSLGNSIRLPSSTLPQSMFAADFANSPANESFPANLNSPMGNFGNINTGFANGSGLTGIDNLNPSATASATHDNFEPSFNLSSMPSLLQQQIHNKQQPLLSRSNSNWAVDTGSPIVGQVSGPASATGSNTGAFVGGLGSHGGIGNTQMSQPAPVSPWVSSTALGQSVSRINSPFASTASTNHTTGNYQDARNDSLTGNDDDAGENLVMSSVVTDILQDDNEPATTGFTEPAIVTALSSPPKKTKESKPKEKAVTKPKEEEEISAPPIRTVDLKPAKPQALAPWAAKTRTEDIKKPSLSLKEIQKVESEKSEQQKRLQSKLKAEQAQKAWAVNAATEKAEAIEQEKKKTQLPATWNITSDSTPVVKTLAEIQKEEAELAKAKAKAAAAAAAATAQSQAAHAPTSASAAAGFAPNMSFASALANSVPKDDTTAWTTVTSSKKPQAKKTTVSSSSTGVPASKITPQLLRSVSAAKTATSSVNLQAVREEFLVWARSQMTNLYPSVSKNDLLEMFITMPCNSPDTQQLISETIYASSTTMDGRRFAQEFIKRKNKVDHTLGGEAAKDFTSWSAAIISSADKVQVVDEDGWSTSVKPKKKNSSKK</sequence>
<dbReference type="AlphaFoldDB" id="A0A8X7NJ17"/>
<reference evidence="4" key="1">
    <citation type="submission" date="2020-03" db="EMBL/GenBank/DDBJ databases">
        <title>FDA dAtabase for Regulatory Grade micrObial Sequences (FDA-ARGOS): Supporting development and validation of Infectious Disease Dx tests.</title>
        <authorList>
            <person name="Campos J."/>
            <person name="Goldberg B."/>
            <person name="Tallon L."/>
            <person name="Sadzewicz L."/>
            <person name="Vavikolanu K."/>
            <person name="Mehta A."/>
            <person name="Aluvathingal J."/>
            <person name="Nadendla S."/>
            <person name="Nandy P."/>
            <person name="Geyer C."/>
            <person name="Yan Y."/>
            <person name="Sichtig H."/>
        </authorList>
    </citation>
    <scope>NUCLEOTIDE SEQUENCE [LARGE SCALE GENOMIC DNA]</scope>
    <source>
        <strain evidence="4">FDAARGOS_652</strain>
    </source>
</reference>
<dbReference type="InterPro" id="IPR035445">
    <property type="entry name" value="GYF-like_dom_sf"/>
</dbReference>
<dbReference type="EMBL" id="JABWAB010000006">
    <property type="protein sequence ID" value="KAF6048746.1"/>
    <property type="molecule type" value="Genomic_DNA"/>
</dbReference>
<evidence type="ECO:0000256" key="1">
    <source>
        <dbReference type="SAM" id="Coils"/>
    </source>
</evidence>
<feature type="region of interest" description="Disordered" evidence="2">
    <location>
        <begin position="539"/>
        <end position="583"/>
    </location>
</feature>
<dbReference type="PROSITE" id="PS50829">
    <property type="entry name" value="GYF"/>
    <property type="match status" value="1"/>
</dbReference>
<dbReference type="GO" id="GO:0005829">
    <property type="term" value="C:cytosol"/>
    <property type="evidence" value="ECO:0007669"/>
    <property type="project" value="TreeGrafter"/>
</dbReference>
<evidence type="ECO:0000256" key="2">
    <source>
        <dbReference type="SAM" id="MobiDB-lite"/>
    </source>
</evidence>
<feature type="compositionally biased region" description="Polar residues" evidence="2">
    <location>
        <begin position="128"/>
        <end position="138"/>
    </location>
</feature>
<feature type="compositionally biased region" description="Polar residues" evidence="2">
    <location>
        <begin position="19"/>
        <end position="33"/>
    </location>
</feature>
<feature type="compositionally biased region" description="Low complexity" evidence="2">
    <location>
        <begin position="41"/>
        <end position="64"/>
    </location>
</feature>
<organism evidence="4 5">
    <name type="scientific">Candida parapsilosis</name>
    <name type="common">Yeast</name>
    <dbReference type="NCBI Taxonomy" id="5480"/>
    <lineage>
        <taxon>Eukaryota</taxon>
        <taxon>Fungi</taxon>
        <taxon>Dikarya</taxon>
        <taxon>Ascomycota</taxon>
        <taxon>Saccharomycotina</taxon>
        <taxon>Pichiomycetes</taxon>
        <taxon>Debaryomycetaceae</taxon>
        <taxon>Candida/Lodderomyces clade</taxon>
        <taxon>Candida</taxon>
    </lineage>
</organism>
<evidence type="ECO:0000313" key="4">
    <source>
        <dbReference type="EMBL" id="KAF6048746.1"/>
    </source>
</evidence>
<dbReference type="SMART" id="SM00444">
    <property type="entry name" value="GYF"/>
    <property type="match status" value="1"/>
</dbReference>